<sequence>MVYECVRYIYRRCGTKRFHSEDRSKLPSRTSEQIAEKSERSVDGIAPVTESFGTSERRERQSREHLIPLFLRILIPSV</sequence>
<dbReference type="AlphaFoldDB" id="A0A9D5BYG3"/>
<protein>
    <submittedName>
        <fullName evidence="2">Uncharacterized protein</fullName>
    </submittedName>
</protein>
<dbReference type="Proteomes" id="UP001085076">
    <property type="component" value="Miscellaneous, Linkage group lg09"/>
</dbReference>
<feature type="region of interest" description="Disordered" evidence="1">
    <location>
        <begin position="21"/>
        <end position="40"/>
    </location>
</feature>
<reference evidence="2" key="1">
    <citation type="submission" date="2021-03" db="EMBL/GenBank/DDBJ databases">
        <authorList>
            <person name="Li Z."/>
            <person name="Yang C."/>
        </authorList>
    </citation>
    <scope>NUCLEOTIDE SEQUENCE</scope>
    <source>
        <strain evidence="2">Dzin_1.0</strain>
        <tissue evidence="2">Leaf</tissue>
    </source>
</reference>
<keyword evidence="3" id="KW-1185">Reference proteome</keyword>
<proteinExistence type="predicted"/>
<organism evidence="2 3">
    <name type="scientific">Dioscorea zingiberensis</name>
    <dbReference type="NCBI Taxonomy" id="325984"/>
    <lineage>
        <taxon>Eukaryota</taxon>
        <taxon>Viridiplantae</taxon>
        <taxon>Streptophyta</taxon>
        <taxon>Embryophyta</taxon>
        <taxon>Tracheophyta</taxon>
        <taxon>Spermatophyta</taxon>
        <taxon>Magnoliopsida</taxon>
        <taxon>Liliopsida</taxon>
        <taxon>Dioscoreales</taxon>
        <taxon>Dioscoreaceae</taxon>
        <taxon>Dioscorea</taxon>
    </lineage>
</organism>
<reference evidence="2" key="2">
    <citation type="journal article" date="2022" name="Hortic Res">
        <title>The genome of Dioscorea zingiberensis sheds light on the biosynthesis, origin and evolution of the medicinally important diosgenin saponins.</title>
        <authorList>
            <person name="Li Y."/>
            <person name="Tan C."/>
            <person name="Li Z."/>
            <person name="Guo J."/>
            <person name="Li S."/>
            <person name="Chen X."/>
            <person name="Wang C."/>
            <person name="Dai X."/>
            <person name="Yang H."/>
            <person name="Song W."/>
            <person name="Hou L."/>
            <person name="Xu J."/>
            <person name="Tong Z."/>
            <person name="Xu A."/>
            <person name="Yuan X."/>
            <person name="Wang W."/>
            <person name="Yang Q."/>
            <person name="Chen L."/>
            <person name="Sun Z."/>
            <person name="Wang K."/>
            <person name="Pan B."/>
            <person name="Chen J."/>
            <person name="Bao Y."/>
            <person name="Liu F."/>
            <person name="Qi X."/>
            <person name="Gang D.R."/>
            <person name="Wen J."/>
            <person name="Li J."/>
        </authorList>
    </citation>
    <scope>NUCLEOTIDE SEQUENCE</scope>
    <source>
        <strain evidence="2">Dzin_1.0</strain>
    </source>
</reference>
<name>A0A9D5BYG3_9LILI</name>
<gene>
    <name evidence="2" type="ORF">J5N97_028072</name>
</gene>
<accession>A0A9D5BYG3</accession>
<dbReference type="EMBL" id="JAGGNH010000009">
    <property type="protein sequence ID" value="KAJ0962950.1"/>
    <property type="molecule type" value="Genomic_DNA"/>
</dbReference>
<comment type="caution">
    <text evidence="2">The sequence shown here is derived from an EMBL/GenBank/DDBJ whole genome shotgun (WGS) entry which is preliminary data.</text>
</comment>
<evidence type="ECO:0000313" key="3">
    <source>
        <dbReference type="Proteomes" id="UP001085076"/>
    </source>
</evidence>
<evidence type="ECO:0000313" key="2">
    <source>
        <dbReference type="EMBL" id="KAJ0962950.1"/>
    </source>
</evidence>
<evidence type="ECO:0000256" key="1">
    <source>
        <dbReference type="SAM" id="MobiDB-lite"/>
    </source>
</evidence>